<dbReference type="PANTHER" id="PTHR12162">
    <property type="entry name" value="NIBRIN-RELATED"/>
    <property type="match status" value="1"/>
</dbReference>
<protein>
    <submittedName>
        <fullName evidence="2">Uncharacterized protein</fullName>
    </submittedName>
</protein>
<dbReference type="GO" id="GO:0003684">
    <property type="term" value="F:damaged DNA binding"/>
    <property type="evidence" value="ECO:0007669"/>
    <property type="project" value="TreeGrafter"/>
</dbReference>
<gene>
    <name evidence="2" type="ORF">M408DRAFT_328052</name>
</gene>
<dbReference type="CDD" id="cd00027">
    <property type="entry name" value="BRCT"/>
    <property type="match status" value="1"/>
</dbReference>
<dbReference type="Proteomes" id="UP000054097">
    <property type="component" value="Unassembled WGS sequence"/>
</dbReference>
<dbReference type="GO" id="GO:0007095">
    <property type="term" value="P:mitotic G2 DNA damage checkpoint signaling"/>
    <property type="evidence" value="ECO:0007669"/>
    <property type="project" value="InterPro"/>
</dbReference>
<evidence type="ECO:0000313" key="2">
    <source>
        <dbReference type="EMBL" id="KIM30468.1"/>
    </source>
</evidence>
<dbReference type="EMBL" id="KN824284">
    <property type="protein sequence ID" value="KIM30468.1"/>
    <property type="molecule type" value="Genomic_DNA"/>
</dbReference>
<keyword evidence="3" id="KW-1185">Reference proteome</keyword>
<dbReference type="GO" id="GO:0000724">
    <property type="term" value="P:double-strand break repair via homologous recombination"/>
    <property type="evidence" value="ECO:0007669"/>
    <property type="project" value="TreeGrafter"/>
</dbReference>
<dbReference type="GO" id="GO:0030870">
    <property type="term" value="C:Mre11 complex"/>
    <property type="evidence" value="ECO:0007669"/>
    <property type="project" value="InterPro"/>
</dbReference>
<feature type="compositionally biased region" description="Polar residues" evidence="1">
    <location>
        <begin position="356"/>
        <end position="369"/>
    </location>
</feature>
<name>A0A0C2WWF3_SERVB</name>
<feature type="compositionally biased region" description="Polar residues" evidence="1">
    <location>
        <begin position="487"/>
        <end position="499"/>
    </location>
</feature>
<feature type="compositionally biased region" description="Acidic residues" evidence="1">
    <location>
        <begin position="533"/>
        <end position="542"/>
    </location>
</feature>
<dbReference type="HOGENOM" id="CLU_007603_0_0_1"/>
<dbReference type="InterPro" id="IPR040227">
    <property type="entry name" value="Nibrin-rel"/>
</dbReference>
<feature type="region of interest" description="Disordered" evidence="1">
    <location>
        <begin position="784"/>
        <end position="853"/>
    </location>
</feature>
<feature type="compositionally biased region" description="Basic residues" evidence="1">
    <location>
        <begin position="821"/>
        <end position="832"/>
    </location>
</feature>
<feature type="region of interest" description="Disordered" evidence="1">
    <location>
        <begin position="356"/>
        <end position="612"/>
    </location>
</feature>
<sequence length="853" mass="94708">MWTIACKYFGTHPDGTLKAKLLKCGQAYPLARKDAKININEPFISRSHGTFTVGPYTENDVYNMEAIPTLEYGGGKPFRIARGEEMIPVVAGGVHVVYHAEAVLVSNKMNDAPIIAWWTDIVCLVDDISTISAKDCTEMGIKVTLEYHPKITHLVTDQITGEPNQLPVLLHGGAIVNKQWTRELVRRLHLPANLPDSETASLEDNCLQPPIEDHLPTISPNLKRGYHQKALWAPRQERKGMFKGRHFLFLIEGPTLANVWKNVVTAGDGTYETFDIHQGLSKWSTNLAIARGKTAEKDTTLVLIAEEGNLDAAVGEQWKNFIRETERIGLRFLPYERITEAILILNKDLLTSVFNPGQPTSQRAEQVPTSFPDEPSVVEPSLPAARRVRRAPSATPAAESVRSASEVPVSQDEEGLPSRSKLIRRRVREPSAEPVGDPQTSQSTLNRALLRRRDPTQASQMSYTPREESVLDRHRQLFEETDPERQMSPSQAQGTSNPGLSLAEMVEEAERQRVEAVEKALSPTRKRKAHESIEEEPEDDEPEVRGTSKPRSRAGPRSGSAAPPAKKRALQRVAPVDLGAVEEEEEPAPSGTAKPSKKSTKASNKGPTQVDKDENFLVALASMKKGKKKEEQTDRDFNSLKIAKPVAEDPDIDMLAWELLPKDMDIRGNFMVCVDNVEVRQNTQSIRRRDGNPAWVGRPDFKKFLKKVPAKRTGVVELVANLSIDDAFEDEVIEIEPDQDFDVPQVNAKGKGKGKITRTQVVAVSDNEGSQEVDGFSGRAAITARSRTQKQQPLFLPDSDEEKSSRFKSVDQSDQEDAPKGKGKAATTKRKAVVLAASSSEDDAYDKRRKKRK</sequence>
<feature type="compositionally biased region" description="Basic and acidic residues" evidence="1">
    <location>
        <begin position="465"/>
        <end position="478"/>
    </location>
</feature>
<feature type="compositionally biased region" description="Low complexity" evidence="1">
    <location>
        <begin position="555"/>
        <end position="564"/>
    </location>
</feature>
<organism evidence="2 3">
    <name type="scientific">Serendipita vermifera MAFF 305830</name>
    <dbReference type="NCBI Taxonomy" id="933852"/>
    <lineage>
        <taxon>Eukaryota</taxon>
        <taxon>Fungi</taxon>
        <taxon>Dikarya</taxon>
        <taxon>Basidiomycota</taxon>
        <taxon>Agaricomycotina</taxon>
        <taxon>Agaricomycetes</taxon>
        <taxon>Sebacinales</taxon>
        <taxon>Serendipitaceae</taxon>
        <taxon>Serendipita</taxon>
    </lineage>
</organism>
<evidence type="ECO:0000256" key="1">
    <source>
        <dbReference type="SAM" id="MobiDB-lite"/>
    </source>
</evidence>
<dbReference type="PANTHER" id="PTHR12162:SF0">
    <property type="entry name" value="NIBRIN"/>
    <property type="match status" value="1"/>
</dbReference>
<accession>A0A0C2WWF3</accession>
<reference evidence="2 3" key="1">
    <citation type="submission" date="2014-04" db="EMBL/GenBank/DDBJ databases">
        <authorList>
            <consortium name="DOE Joint Genome Institute"/>
            <person name="Kuo A."/>
            <person name="Zuccaro A."/>
            <person name="Kohler A."/>
            <person name="Nagy L.G."/>
            <person name="Floudas D."/>
            <person name="Copeland A."/>
            <person name="Barry K.W."/>
            <person name="Cichocki N."/>
            <person name="Veneault-Fourrey C."/>
            <person name="LaButti K."/>
            <person name="Lindquist E.A."/>
            <person name="Lipzen A."/>
            <person name="Lundell T."/>
            <person name="Morin E."/>
            <person name="Murat C."/>
            <person name="Sun H."/>
            <person name="Tunlid A."/>
            <person name="Henrissat B."/>
            <person name="Grigoriev I.V."/>
            <person name="Hibbett D.S."/>
            <person name="Martin F."/>
            <person name="Nordberg H.P."/>
            <person name="Cantor M.N."/>
            <person name="Hua S.X."/>
        </authorList>
    </citation>
    <scope>NUCLEOTIDE SEQUENCE [LARGE SCALE GENOMIC DNA]</scope>
    <source>
        <strain evidence="2 3">MAFF 305830</strain>
    </source>
</reference>
<dbReference type="AlphaFoldDB" id="A0A0C2WWF3"/>
<feature type="compositionally biased region" description="Basic and acidic residues" evidence="1">
    <location>
        <begin position="802"/>
        <end position="811"/>
    </location>
</feature>
<feature type="compositionally biased region" description="Low complexity" evidence="1">
    <location>
        <begin position="380"/>
        <end position="398"/>
    </location>
</feature>
<reference evidence="3" key="2">
    <citation type="submission" date="2015-01" db="EMBL/GenBank/DDBJ databases">
        <title>Evolutionary Origins and Diversification of the Mycorrhizal Mutualists.</title>
        <authorList>
            <consortium name="DOE Joint Genome Institute"/>
            <consortium name="Mycorrhizal Genomics Consortium"/>
            <person name="Kohler A."/>
            <person name="Kuo A."/>
            <person name="Nagy L.G."/>
            <person name="Floudas D."/>
            <person name="Copeland A."/>
            <person name="Barry K.W."/>
            <person name="Cichocki N."/>
            <person name="Veneault-Fourrey C."/>
            <person name="LaButti K."/>
            <person name="Lindquist E.A."/>
            <person name="Lipzen A."/>
            <person name="Lundell T."/>
            <person name="Morin E."/>
            <person name="Murat C."/>
            <person name="Riley R."/>
            <person name="Ohm R."/>
            <person name="Sun H."/>
            <person name="Tunlid A."/>
            <person name="Henrissat B."/>
            <person name="Grigoriev I.V."/>
            <person name="Hibbett D.S."/>
            <person name="Martin F."/>
        </authorList>
    </citation>
    <scope>NUCLEOTIDE SEQUENCE [LARGE SCALE GENOMIC DNA]</scope>
    <source>
        <strain evidence="3">MAFF 305830</strain>
    </source>
</reference>
<evidence type="ECO:0000313" key="3">
    <source>
        <dbReference type="Proteomes" id="UP000054097"/>
    </source>
</evidence>
<feature type="compositionally biased region" description="Basic and acidic residues" evidence="1">
    <location>
        <begin position="508"/>
        <end position="518"/>
    </location>
</feature>
<proteinExistence type="predicted"/>
<dbReference type="OrthoDB" id="552194at2759"/>